<dbReference type="InterPro" id="IPR036866">
    <property type="entry name" value="RibonucZ/Hydroxyglut_hydro"/>
</dbReference>
<dbReference type="PANTHER" id="PTHR11935:SF94">
    <property type="entry name" value="TENZING NORGAY, ISOFORM C"/>
    <property type="match status" value="1"/>
</dbReference>
<dbReference type="Gene3D" id="3.60.15.10">
    <property type="entry name" value="Ribonuclease Z/Hydroxyacylglutathione hydrolase-like"/>
    <property type="match status" value="1"/>
</dbReference>
<reference evidence="1 2" key="1">
    <citation type="journal article" date="2018" name="Front. Plant Sci.">
        <title>Red Clover (Trifolium pratense) and Zigzag Clover (T. medium) - A Picture of Genomic Similarities and Differences.</title>
        <authorList>
            <person name="Dluhosova J."/>
            <person name="Istvanek J."/>
            <person name="Nedelnik J."/>
            <person name="Repkova J."/>
        </authorList>
    </citation>
    <scope>NUCLEOTIDE SEQUENCE [LARGE SCALE GENOMIC DNA]</scope>
    <source>
        <strain evidence="2">cv. 10/8</strain>
        <tissue evidence="1">Leaf</tissue>
    </source>
</reference>
<dbReference type="GO" id="GO:0004416">
    <property type="term" value="F:hydroxyacylglutathione hydrolase activity"/>
    <property type="evidence" value="ECO:0007669"/>
    <property type="project" value="TreeGrafter"/>
</dbReference>
<dbReference type="SUPFAM" id="SSF56281">
    <property type="entry name" value="Metallo-hydrolase/oxidoreductase"/>
    <property type="match status" value="1"/>
</dbReference>
<name>A0A392Q7J9_9FABA</name>
<evidence type="ECO:0000313" key="1">
    <source>
        <dbReference type="EMBL" id="MCI20098.1"/>
    </source>
</evidence>
<sequence>MKIYHVPCLEDNYSYLIVDETTKEAAAVDPVEPEKVLEASNSLGLTLKFVLTTHHH</sequence>
<accession>A0A392Q7J9</accession>
<dbReference type="Proteomes" id="UP000265520">
    <property type="component" value="Unassembled WGS sequence"/>
</dbReference>
<evidence type="ECO:0000313" key="2">
    <source>
        <dbReference type="Proteomes" id="UP000265520"/>
    </source>
</evidence>
<proteinExistence type="predicted"/>
<protein>
    <submittedName>
        <fullName evidence="1">Hydroxyacylglutathione hydrolase</fullName>
    </submittedName>
</protein>
<dbReference type="PANTHER" id="PTHR11935">
    <property type="entry name" value="BETA LACTAMASE DOMAIN"/>
    <property type="match status" value="1"/>
</dbReference>
<organism evidence="1 2">
    <name type="scientific">Trifolium medium</name>
    <dbReference type="NCBI Taxonomy" id="97028"/>
    <lineage>
        <taxon>Eukaryota</taxon>
        <taxon>Viridiplantae</taxon>
        <taxon>Streptophyta</taxon>
        <taxon>Embryophyta</taxon>
        <taxon>Tracheophyta</taxon>
        <taxon>Spermatophyta</taxon>
        <taxon>Magnoliopsida</taxon>
        <taxon>eudicotyledons</taxon>
        <taxon>Gunneridae</taxon>
        <taxon>Pentapetalae</taxon>
        <taxon>rosids</taxon>
        <taxon>fabids</taxon>
        <taxon>Fabales</taxon>
        <taxon>Fabaceae</taxon>
        <taxon>Papilionoideae</taxon>
        <taxon>50 kb inversion clade</taxon>
        <taxon>NPAAA clade</taxon>
        <taxon>Hologalegina</taxon>
        <taxon>IRL clade</taxon>
        <taxon>Trifolieae</taxon>
        <taxon>Trifolium</taxon>
    </lineage>
</organism>
<feature type="non-terminal residue" evidence="1">
    <location>
        <position position="56"/>
    </location>
</feature>
<comment type="caution">
    <text evidence="1">The sequence shown here is derived from an EMBL/GenBank/DDBJ whole genome shotgun (WGS) entry which is preliminary data.</text>
</comment>
<keyword evidence="2" id="KW-1185">Reference proteome</keyword>
<dbReference type="EMBL" id="LXQA010118091">
    <property type="protein sequence ID" value="MCI20098.1"/>
    <property type="molecule type" value="Genomic_DNA"/>
</dbReference>
<dbReference type="AlphaFoldDB" id="A0A392Q7J9"/>
<keyword evidence="1" id="KW-0378">Hydrolase</keyword>